<dbReference type="InterPro" id="IPR050296">
    <property type="entry name" value="Antp_homeobox"/>
</dbReference>
<evidence type="ECO:0000256" key="8">
    <source>
        <dbReference type="ARBA" id="ARBA00023163"/>
    </source>
</evidence>
<dbReference type="InterPro" id="IPR001356">
    <property type="entry name" value="HD"/>
</dbReference>
<dbReference type="GO" id="GO:0001708">
    <property type="term" value="P:cell fate specification"/>
    <property type="evidence" value="ECO:0007669"/>
    <property type="project" value="UniProtKB-ARBA"/>
</dbReference>
<feature type="domain" description="Homeobox" evidence="14">
    <location>
        <begin position="199"/>
        <end position="259"/>
    </location>
</feature>
<evidence type="ECO:0000256" key="2">
    <source>
        <dbReference type="ARBA" id="ARBA00004123"/>
    </source>
</evidence>
<dbReference type="InterPro" id="IPR009057">
    <property type="entry name" value="Homeodomain-like_sf"/>
</dbReference>
<dbReference type="GO" id="GO:0009952">
    <property type="term" value="P:anterior/posterior pattern specification"/>
    <property type="evidence" value="ECO:0007669"/>
    <property type="project" value="TreeGrafter"/>
</dbReference>
<dbReference type="EMBL" id="KM102161">
    <property type="protein sequence ID" value="AIM47978.1"/>
    <property type="molecule type" value="Genomic_DNA"/>
</dbReference>
<keyword evidence="5" id="KW-0805">Transcription regulation</keyword>
<feature type="DNA-binding region" description="Homeobox" evidence="10">
    <location>
        <begin position="201"/>
        <end position="260"/>
    </location>
</feature>
<dbReference type="PRINTS" id="PR00024">
    <property type="entry name" value="HOMEOBOX"/>
</dbReference>
<dbReference type="Gene3D" id="1.10.10.60">
    <property type="entry name" value="Homeodomain-like"/>
    <property type="match status" value="1"/>
</dbReference>
<dbReference type="SUPFAM" id="SSF46689">
    <property type="entry name" value="Homeodomain-like"/>
    <property type="match status" value="1"/>
</dbReference>
<evidence type="ECO:0000256" key="1">
    <source>
        <dbReference type="ARBA" id="ARBA00003263"/>
    </source>
</evidence>
<dbReference type="SMART" id="SM00389">
    <property type="entry name" value="HOX"/>
    <property type="match status" value="1"/>
</dbReference>
<evidence type="ECO:0000256" key="9">
    <source>
        <dbReference type="ARBA" id="ARBA00023242"/>
    </source>
</evidence>
<evidence type="ECO:0000313" key="15">
    <source>
        <dbReference type="EMBL" id="AIM47978.1"/>
    </source>
</evidence>
<dbReference type="AlphaFoldDB" id="A0A088FN28"/>
<feature type="compositionally biased region" description="Low complexity" evidence="13">
    <location>
        <begin position="160"/>
        <end position="178"/>
    </location>
</feature>
<dbReference type="PROSITE" id="PS50071">
    <property type="entry name" value="HOMEOBOX_2"/>
    <property type="match status" value="1"/>
</dbReference>
<sequence length="276" mass="30615">MSSYFVNSFSGRYPNGPDYQLLNYGSSGSGMNGSYRDSGTMHSGSYGYSYNGMDLSVNRSTNSNHFGVVGDNSRGFQTPESRFRQPSSCSLSSPDTHPCVNAETLGPKCSSPNSDQGSTTATAKVPSSKSAHFTELEETSASSETDEGTHRSNNPPPRTGQQQESSASSTTSASASEGQAPQIFPWMRKLHINHDMAGPDGKRARTAYTRYQTLELEKEFHFNRYLTRRRRIEIAHALCLSERQIKIWFQNRRMKWKKDNKLKSMSLATASSAFQP</sequence>
<evidence type="ECO:0000256" key="6">
    <source>
        <dbReference type="ARBA" id="ARBA00023125"/>
    </source>
</evidence>
<feature type="region of interest" description="Disordered" evidence="13">
    <location>
        <begin position="66"/>
        <end position="178"/>
    </location>
</feature>
<comment type="function">
    <text evidence="1">Sequence-specific transcription factor which is part of a developmental regulatory system that provides cells with specific positional identities on the anterior-posterior axis.</text>
</comment>
<evidence type="ECO:0000259" key="14">
    <source>
        <dbReference type="PROSITE" id="PS50071"/>
    </source>
</evidence>
<evidence type="ECO:0000256" key="10">
    <source>
        <dbReference type="PROSITE-ProRule" id="PRU00108"/>
    </source>
</evidence>
<evidence type="ECO:0000256" key="4">
    <source>
        <dbReference type="ARBA" id="ARBA00022473"/>
    </source>
</evidence>
<gene>
    <name evidence="15" type="primary">hoxb5y</name>
</gene>
<dbReference type="PRINTS" id="PR00025">
    <property type="entry name" value="ANTENNAPEDIA"/>
</dbReference>
<dbReference type="CDD" id="cd00086">
    <property type="entry name" value="homeodomain"/>
    <property type="match status" value="1"/>
</dbReference>
<dbReference type="GO" id="GO:0000981">
    <property type="term" value="F:DNA-binding transcription factor activity, RNA polymerase II-specific"/>
    <property type="evidence" value="ECO:0007669"/>
    <property type="project" value="InterPro"/>
</dbReference>
<feature type="compositionally biased region" description="Polar residues" evidence="13">
    <location>
        <begin position="110"/>
        <end position="131"/>
    </location>
</feature>
<keyword evidence="4" id="KW-0217">Developmental protein</keyword>
<evidence type="ECO:0000256" key="13">
    <source>
        <dbReference type="SAM" id="MobiDB-lite"/>
    </source>
</evidence>
<evidence type="ECO:0000256" key="11">
    <source>
        <dbReference type="RuleBase" id="RU000682"/>
    </source>
</evidence>
<dbReference type="PANTHER" id="PTHR45659">
    <property type="entry name" value="HOMEOBOX PROTEIN HOX"/>
    <property type="match status" value="1"/>
</dbReference>
<keyword evidence="9 10" id="KW-0539">Nucleus</keyword>
<evidence type="ECO:0000256" key="7">
    <source>
        <dbReference type="ARBA" id="ARBA00023155"/>
    </source>
</evidence>
<reference evidence="15" key="1">
    <citation type="journal article" date="2014" name="Mol. Biol. Evol.">
        <title>Enigmatic Orthology Relationships between Hox Clusters of the African Butterfly Fish and Other Teleosts Following Ancient Whole-Genome Duplication.</title>
        <authorList>
            <person name="Martin K.J."/>
            <person name="Holland P.W."/>
        </authorList>
    </citation>
    <scope>NUCLEOTIDE SEQUENCE</scope>
</reference>
<dbReference type="PROSITE" id="PS00027">
    <property type="entry name" value="HOMEOBOX_1"/>
    <property type="match status" value="1"/>
</dbReference>
<evidence type="ECO:0000256" key="12">
    <source>
        <dbReference type="RuleBase" id="RU004442"/>
    </source>
</evidence>
<comment type="subcellular location">
    <subcellularLocation>
        <location evidence="2 10 11">Nucleus</location>
    </subcellularLocation>
</comment>
<dbReference type="InterPro" id="IPR017970">
    <property type="entry name" value="Homeobox_CS"/>
</dbReference>
<dbReference type="InterPro" id="IPR001827">
    <property type="entry name" value="Homeobox_Antennapedia_CS"/>
</dbReference>
<evidence type="ECO:0000256" key="3">
    <source>
        <dbReference type="ARBA" id="ARBA00009107"/>
    </source>
</evidence>
<keyword evidence="6 10" id="KW-0238">DNA-binding</keyword>
<comment type="similarity">
    <text evidence="3 12">Belongs to the Antp homeobox family.</text>
</comment>
<evidence type="ECO:0000256" key="5">
    <source>
        <dbReference type="ARBA" id="ARBA00023015"/>
    </source>
</evidence>
<dbReference type="GO" id="GO:0005634">
    <property type="term" value="C:nucleus"/>
    <property type="evidence" value="ECO:0007669"/>
    <property type="project" value="UniProtKB-SubCell"/>
</dbReference>
<organism evidence="15">
    <name type="scientific">Pantodon buchholzi</name>
    <name type="common">Freshwater butterflyfish</name>
    <dbReference type="NCBI Taxonomy" id="8276"/>
    <lineage>
        <taxon>Eukaryota</taxon>
        <taxon>Metazoa</taxon>
        <taxon>Chordata</taxon>
        <taxon>Craniata</taxon>
        <taxon>Vertebrata</taxon>
        <taxon>Euteleostomi</taxon>
        <taxon>Actinopterygii</taxon>
        <taxon>Neopterygii</taxon>
        <taxon>Teleostei</taxon>
        <taxon>Osteoglossocephala</taxon>
        <taxon>Osteoglossomorpha</taxon>
        <taxon>Osteoglossiformes</taxon>
        <taxon>Pantodontidae</taxon>
        <taxon>Pantodon</taxon>
    </lineage>
</organism>
<protein>
    <submittedName>
        <fullName evidence="15">HOXB5y</fullName>
    </submittedName>
</protein>
<keyword evidence="7 10" id="KW-0371">Homeobox</keyword>
<dbReference type="InterPro" id="IPR017995">
    <property type="entry name" value="Homeobox_antennapedia"/>
</dbReference>
<dbReference type="GO" id="GO:0000978">
    <property type="term" value="F:RNA polymerase II cis-regulatory region sequence-specific DNA binding"/>
    <property type="evidence" value="ECO:0007669"/>
    <property type="project" value="TreeGrafter"/>
</dbReference>
<proteinExistence type="inferred from homology"/>
<keyword evidence="8" id="KW-0804">Transcription</keyword>
<feature type="compositionally biased region" description="Polar residues" evidence="13">
    <location>
        <begin position="74"/>
        <end position="95"/>
    </location>
</feature>
<dbReference type="Pfam" id="PF00046">
    <property type="entry name" value="Homeodomain"/>
    <property type="match status" value="1"/>
</dbReference>
<accession>A0A088FN28</accession>
<dbReference type="PROSITE" id="PS00032">
    <property type="entry name" value="ANTENNAPEDIA"/>
    <property type="match status" value="1"/>
</dbReference>
<dbReference type="FunFam" id="1.10.10.60:FF:000055">
    <property type="entry name" value="Homeobox protein Hox-A5"/>
    <property type="match status" value="1"/>
</dbReference>
<dbReference type="PANTHER" id="PTHR45659:SF2">
    <property type="entry name" value="HOMEOBOX PROTEIN HOX-B5"/>
    <property type="match status" value="1"/>
</dbReference>
<name>A0A088FN28_PANBU</name>
<dbReference type="InterPro" id="IPR020479">
    <property type="entry name" value="HD_metazoa"/>
</dbReference>